<dbReference type="Gene3D" id="1.10.238.10">
    <property type="entry name" value="EF-hand"/>
    <property type="match status" value="1"/>
</dbReference>
<dbReference type="InterPro" id="IPR018247">
    <property type="entry name" value="EF_Hand_1_Ca_BS"/>
</dbReference>
<dbReference type="SUPFAM" id="SSF47473">
    <property type="entry name" value="EF-hand"/>
    <property type="match status" value="1"/>
</dbReference>
<dbReference type="RefSeq" id="WP_184845671.1">
    <property type="nucleotide sequence ID" value="NZ_JACHMN010000003.1"/>
</dbReference>
<evidence type="ECO:0000313" key="2">
    <source>
        <dbReference type="EMBL" id="MBB5873961.1"/>
    </source>
</evidence>
<dbReference type="SMART" id="SM00054">
    <property type="entry name" value="EFh"/>
    <property type="match status" value="3"/>
</dbReference>
<dbReference type="PROSITE" id="PS00018">
    <property type="entry name" value="EF_HAND_1"/>
    <property type="match status" value="1"/>
</dbReference>
<accession>A0A841C568</accession>
<dbReference type="Proteomes" id="UP000587527">
    <property type="component" value="Unassembled WGS sequence"/>
</dbReference>
<dbReference type="InterPro" id="IPR011992">
    <property type="entry name" value="EF-hand-dom_pair"/>
</dbReference>
<reference evidence="2 3" key="1">
    <citation type="submission" date="2020-08" db="EMBL/GenBank/DDBJ databases">
        <title>Sequencing the genomes of 1000 actinobacteria strains.</title>
        <authorList>
            <person name="Klenk H.-P."/>
        </authorList>
    </citation>
    <scope>NUCLEOTIDE SEQUENCE [LARGE SCALE GENOMIC DNA]</scope>
    <source>
        <strain evidence="2 3">DSM 45362</strain>
    </source>
</reference>
<dbReference type="Pfam" id="PF13202">
    <property type="entry name" value="EF-hand_5"/>
    <property type="match status" value="1"/>
</dbReference>
<protein>
    <submittedName>
        <fullName evidence="2">Ca2+-binding EF-hand superfamily protein</fullName>
    </submittedName>
</protein>
<dbReference type="AlphaFoldDB" id="A0A841C568"/>
<name>A0A841C568_9ACTN</name>
<dbReference type="EMBL" id="JACHMN010000003">
    <property type="protein sequence ID" value="MBB5873961.1"/>
    <property type="molecule type" value="Genomic_DNA"/>
</dbReference>
<feature type="domain" description="EF-hand" evidence="1">
    <location>
        <begin position="99"/>
        <end position="134"/>
    </location>
</feature>
<sequence>MGLNDYQAKMSDRFSTFDHDRDGLIISADVAAMARSILDTYAVPAHSPKATDLLDGAHRLFIGLAQETDEDHNGGISRTEFIAGASRRMLNNSLGFTAIVRPWARSVIAIADTDGDGRVSPDEWSRMLRAMGCTPQGAAGELRHLVPAQGGPIHVDAALHSAVVFYTSDQPRNPYA</sequence>
<keyword evidence="3" id="KW-1185">Reference proteome</keyword>
<dbReference type="PROSITE" id="PS50222">
    <property type="entry name" value="EF_HAND_2"/>
    <property type="match status" value="1"/>
</dbReference>
<dbReference type="InterPro" id="IPR002048">
    <property type="entry name" value="EF_hand_dom"/>
</dbReference>
<dbReference type="GO" id="GO:0005509">
    <property type="term" value="F:calcium ion binding"/>
    <property type="evidence" value="ECO:0007669"/>
    <property type="project" value="InterPro"/>
</dbReference>
<evidence type="ECO:0000313" key="3">
    <source>
        <dbReference type="Proteomes" id="UP000587527"/>
    </source>
</evidence>
<proteinExistence type="predicted"/>
<gene>
    <name evidence="2" type="ORF">F4553_007395</name>
</gene>
<comment type="caution">
    <text evidence="2">The sequence shown here is derived from an EMBL/GenBank/DDBJ whole genome shotgun (WGS) entry which is preliminary data.</text>
</comment>
<evidence type="ECO:0000259" key="1">
    <source>
        <dbReference type="PROSITE" id="PS50222"/>
    </source>
</evidence>
<organism evidence="2 3">
    <name type="scientific">Allocatelliglobosispora scoriae</name>
    <dbReference type="NCBI Taxonomy" id="643052"/>
    <lineage>
        <taxon>Bacteria</taxon>
        <taxon>Bacillati</taxon>
        <taxon>Actinomycetota</taxon>
        <taxon>Actinomycetes</taxon>
        <taxon>Micromonosporales</taxon>
        <taxon>Micromonosporaceae</taxon>
        <taxon>Allocatelliglobosispora</taxon>
    </lineage>
</organism>